<organism evidence="2 3">
    <name type="scientific">Gallibacterium genomosp. 1</name>
    <dbReference type="NCBI Taxonomy" id="155515"/>
    <lineage>
        <taxon>Bacteria</taxon>
        <taxon>Pseudomonadati</taxon>
        <taxon>Pseudomonadota</taxon>
        <taxon>Gammaproteobacteria</taxon>
        <taxon>Pasteurellales</taxon>
        <taxon>Pasteurellaceae</taxon>
        <taxon>Gallibacterium</taxon>
    </lineage>
</organism>
<evidence type="ECO:0000313" key="2">
    <source>
        <dbReference type="EMBL" id="OBX01536.1"/>
    </source>
</evidence>
<sequence>MLDKIERKVQFFFSILMIIFVIASIPMLFIHVQLGMALLSSANAFLVVIAFFEVRNLKDWENKNVSDLVKGATIAARAAYKLKQHRGLDLVINGKKVTPDSSELEV</sequence>
<protein>
    <submittedName>
        <fullName evidence="2">Uncharacterized protein</fullName>
    </submittedName>
</protein>
<keyword evidence="3" id="KW-1185">Reference proteome</keyword>
<accession>A0AB36DWK4</accession>
<name>A0AB36DWK4_9PAST</name>
<dbReference type="Proteomes" id="UP000092594">
    <property type="component" value="Unassembled WGS sequence"/>
</dbReference>
<reference evidence="2 3" key="1">
    <citation type="submission" date="2014-11" db="EMBL/GenBank/DDBJ databases">
        <title>Pan-genome of Gallibacterium spp.</title>
        <authorList>
            <person name="Kudirkiene E."/>
            <person name="Bojesen A.M."/>
        </authorList>
    </citation>
    <scope>NUCLEOTIDE SEQUENCE [LARGE SCALE GENOMIC DNA]</scope>
    <source>
        <strain evidence="2 3">Gerl. 2740/89</strain>
    </source>
</reference>
<feature type="transmembrane region" description="Helical" evidence="1">
    <location>
        <begin position="36"/>
        <end position="54"/>
    </location>
</feature>
<feature type="transmembrane region" description="Helical" evidence="1">
    <location>
        <begin position="12"/>
        <end position="30"/>
    </location>
</feature>
<dbReference type="EMBL" id="JTJQ01000013">
    <property type="protein sequence ID" value="OBX01536.1"/>
    <property type="molecule type" value="Genomic_DNA"/>
</dbReference>
<gene>
    <name evidence="2" type="ORF">QV05_04855</name>
</gene>
<comment type="caution">
    <text evidence="2">The sequence shown here is derived from an EMBL/GenBank/DDBJ whole genome shotgun (WGS) entry which is preliminary data.</text>
</comment>
<keyword evidence="1" id="KW-0812">Transmembrane</keyword>
<keyword evidence="1" id="KW-1133">Transmembrane helix</keyword>
<dbReference type="AlphaFoldDB" id="A0AB36DWK4"/>
<dbReference type="RefSeq" id="WP_065230978.1">
    <property type="nucleotide sequence ID" value="NZ_JTJQ01000013.1"/>
</dbReference>
<proteinExistence type="predicted"/>
<evidence type="ECO:0000256" key="1">
    <source>
        <dbReference type="SAM" id="Phobius"/>
    </source>
</evidence>
<keyword evidence="1" id="KW-0472">Membrane</keyword>
<evidence type="ECO:0000313" key="3">
    <source>
        <dbReference type="Proteomes" id="UP000092594"/>
    </source>
</evidence>